<feature type="compositionally biased region" description="Basic and acidic residues" evidence="1">
    <location>
        <begin position="46"/>
        <end position="65"/>
    </location>
</feature>
<gene>
    <name evidence="2" type="ORF">Osc7112_6703</name>
</gene>
<evidence type="ECO:0000313" key="2">
    <source>
        <dbReference type="EMBL" id="AFZ10807.1"/>
    </source>
</evidence>
<geneLocation type="plasmid" evidence="2 3">
    <name>pOSC7112.02</name>
</geneLocation>
<accession>K9VTJ1</accession>
<dbReference type="RefSeq" id="WP_015179772.1">
    <property type="nucleotide sequence ID" value="NZ_CAWLHL010000003.1"/>
</dbReference>
<dbReference type="AlphaFoldDB" id="K9VTJ1"/>
<organism evidence="2 3">
    <name type="scientific">Phormidium nigroviride PCC 7112</name>
    <dbReference type="NCBI Taxonomy" id="179408"/>
    <lineage>
        <taxon>Bacteria</taxon>
        <taxon>Bacillati</taxon>
        <taxon>Cyanobacteriota</taxon>
        <taxon>Cyanophyceae</taxon>
        <taxon>Oscillatoriophycideae</taxon>
        <taxon>Oscillatoriales</taxon>
        <taxon>Oscillatoriaceae</taxon>
        <taxon>Phormidium</taxon>
    </lineage>
</organism>
<reference evidence="2 3" key="1">
    <citation type="submission" date="2012-05" db="EMBL/GenBank/DDBJ databases">
        <title>Finished plasmid 2 of genome of Oscillatoria sp. PCC 7112.</title>
        <authorList>
            <consortium name="US DOE Joint Genome Institute"/>
            <person name="Gugger M."/>
            <person name="Coursin T."/>
            <person name="Rippka R."/>
            <person name="Tandeau De Marsac N."/>
            <person name="Huntemann M."/>
            <person name="Wei C.-L."/>
            <person name="Han J."/>
            <person name="Detter J.C."/>
            <person name="Han C."/>
            <person name="Tapia R."/>
            <person name="Davenport K."/>
            <person name="Daligault H."/>
            <person name="Erkkila T."/>
            <person name="Gu W."/>
            <person name="Munk A.C.C."/>
            <person name="Teshima H."/>
            <person name="Xu Y."/>
            <person name="Chain P."/>
            <person name="Chen A."/>
            <person name="Krypides N."/>
            <person name="Mavromatis K."/>
            <person name="Markowitz V."/>
            <person name="Szeto E."/>
            <person name="Ivanova N."/>
            <person name="Mikhailova N."/>
            <person name="Ovchinnikova G."/>
            <person name="Pagani I."/>
            <person name="Pati A."/>
            <person name="Goodwin L."/>
            <person name="Peters L."/>
            <person name="Pitluck S."/>
            <person name="Woyke T."/>
            <person name="Kerfeld C."/>
        </authorList>
    </citation>
    <scope>NUCLEOTIDE SEQUENCE [LARGE SCALE GENOMIC DNA]</scope>
    <source>
        <strain evidence="2 3">PCC 7112</strain>
        <plasmid evidence="2 3">pOSC7112.02</plasmid>
    </source>
</reference>
<dbReference type="Proteomes" id="UP000010478">
    <property type="component" value="Plasmid pOSC7112.02"/>
</dbReference>
<protein>
    <submittedName>
        <fullName evidence="2">Uncharacterized protein</fullName>
    </submittedName>
</protein>
<proteinExistence type="predicted"/>
<dbReference type="KEGG" id="oni:Osc7112_6703"/>
<evidence type="ECO:0000256" key="1">
    <source>
        <dbReference type="SAM" id="MobiDB-lite"/>
    </source>
</evidence>
<keyword evidence="3" id="KW-1185">Reference proteome</keyword>
<feature type="region of interest" description="Disordered" evidence="1">
    <location>
        <begin position="33"/>
        <end position="65"/>
    </location>
</feature>
<dbReference type="EMBL" id="CP003616">
    <property type="protein sequence ID" value="AFZ10807.1"/>
    <property type="molecule type" value="Genomic_DNA"/>
</dbReference>
<sequence length="65" mass="7137">MRSHSYSDAMGKQLTPAVYVLTLLHHPHRIVGTVGNTADTSPDAHTPAERARQAHDAHMPAERAR</sequence>
<dbReference type="OrthoDB" id="9935300at2"/>
<evidence type="ECO:0000313" key="3">
    <source>
        <dbReference type="Proteomes" id="UP000010478"/>
    </source>
</evidence>
<dbReference type="HOGENOM" id="CLU_2845592_0_0_3"/>
<keyword evidence="2" id="KW-0614">Plasmid</keyword>
<name>K9VTJ1_9CYAN</name>